<dbReference type="RefSeq" id="WP_108131305.1">
    <property type="nucleotide sequence ID" value="NZ_CP098827.1"/>
</dbReference>
<feature type="domain" description="AMP-binding enzyme C-terminal" evidence="3">
    <location>
        <begin position="507"/>
        <end position="582"/>
    </location>
</feature>
<dbReference type="PANTHER" id="PTHR43767">
    <property type="entry name" value="LONG-CHAIN-FATTY-ACID--COA LIGASE"/>
    <property type="match status" value="1"/>
</dbReference>
<protein>
    <submittedName>
        <fullName evidence="4">Acyl-CoA synthetase</fullName>
    </submittedName>
</protein>
<dbReference type="Pfam" id="PF13193">
    <property type="entry name" value="AMP-binding_C"/>
    <property type="match status" value="1"/>
</dbReference>
<keyword evidence="1" id="KW-1133">Transmembrane helix</keyword>
<evidence type="ECO:0000256" key="1">
    <source>
        <dbReference type="SAM" id="Phobius"/>
    </source>
</evidence>
<sequence>MTIDTASAAASSLPSYLERISRFPAIRDRADIEVIEATPWASLELPDSTLELIQISARRRPDATALRFVMDATAQQQGQRYTYAEFLARVVQAANAFHRLGVDADDVVSFLLPSLPQTHFTLWGGEAAGVVNPINPMLEPEHIAGIMNAAGTRVLVALAPFPGSDIWDKVEAIKDRVPSLEKVLYVDAARFLGDDEARALRERLPLPDAADWCEDFDRCLDRAPADRLINERRIRPEERASLFHTGGTTGLPKLAPHSHANEVANAAMMQMLFRHREDAVILCGLPLFHVNAVLITGLVPLMIGAEILLATPGGFRSPGLVDNFWSLMERHRVSFFSAVPAIFSRLLEVPFGDAEVSSLESALSGGAPLPRAVHGHFEELTGISLIEGFGMTEGTCGSMANPLAGERRTGSVGLALPYTGARVVALDDQDRYLRDCEVNEIGTLLIRGPNVFDGYSRPEQNRDIWVEDGWFNTGDLARQDADGYLWITGRAKDLIIRGGHNIDPQMIEDALYRHPAVQMAAAVGKPCDRVGELPVAYVSLQPNRQVNEDDLLSHCQAHLAEKAAIPKNIWILDSIPLTAVGKVFKPALRQDAVTRVYGEIAEAELGPGVARITACQDATLGLVAEIRVPGDVDLSSLKARLEAFPIPCRWRQAS</sequence>
<keyword evidence="1" id="KW-0472">Membrane</keyword>
<dbReference type="Gene3D" id="3.40.50.12780">
    <property type="entry name" value="N-terminal domain of ligase-like"/>
    <property type="match status" value="1"/>
</dbReference>
<evidence type="ECO:0000259" key="2">
    <source>
        <dbReference type="Pfam" id="PF00501"/>
    </source>
</evidence>
<dbReference type="AlphaFoldDB" id="A0AAU7KKS3"/>
<dbReference type="InterPro" id="IPR020845">
    <property type="entry name" value="AMP-binding_CS"/>
</dbReference>
<feature type="domain" description="AMP-dependent synthetase/ligase" evidence="2">
    <location>
        <begin position="55"/>
        <end position="455"/>
    </location>
</feature>
<dbReference type="InterPro" id="IPR042099">
    <property type="entry name" value="ANL_N_sf"/>
</dbReference>
<reference evidence="4" key="1">
    <citation type="submission" date="2022-06" db="EMBL/GenBank/DDBJ databases">
        <title>A novel DMS-producing enzyme.</title>
        <authorList>
            <person name="Zhang Y."/>
        </authorList>
    </citation>
    <scope>NUCLEOTIDE SEQUENCE</scope>
    <source>
        <strain evidence="4">RT37</strain>
    </source>
</reference>
<evidence type="ECO:0000259" key="3">
    <source>
        <dbReference type="Pfam" id="PF13193"/>
    </source>
</evidence>
<dbReference type="InterPro" id="IPR045851">
    <property type="entry name" value="AMP-bd_C_sf"/>
</dbReference>
<dbReference type="EMBL" id="CP098827">
    <property type="protein sequence ID" value="XBO71783.1"/>
    <property type="molecule type" value="Genomic_DNA"/>
</dbReference>
<name>A0AAU7KKS3_9GAMM</name>
<keyword evidence="1" id="KW-0812">Transmembrane</keyword>
<dbReference type="Pfam" id="PF00501">
    <property type="entry name" value="AMP-binding"/>
    <property type="match status" value="1"/>
</dbReference>
<dbReference type="NCBIfam" id="NF005714">
    <property type="entry name" value="PRK07529.1"/>
    <property type="match status" value="1"/>
</dbReference>
<dbReference type="PROSITE" id="PS00455">
    <property type="entry name" value="AMP_BINDING"/>
    <property type="match status" value="1"/>
</dbReference>
<gene>
    <name evidence="4" type="ORF">NFG58_03435</name>
</gene>
<dbReference type="PANTHER" id="PTHR43767:SF1">
    <property type="entry name" value="NONRIBOSOMAL PEPTIDE SYNTHASE PES1 (EUROFUNG)-RELATED"/>
    <property type="match status" value="1"/>
</dbReference>
<evidence type="ECO:0000313" key="4">
    <source>
        <dbReference type="EMBL" id="XBO71783.1"/>
    </source>
</evidence>
<dbReference type="SUPFAM" id="SSF56801">
    <property type="entry name" value="Acetyl-CoA synthetase-like"/>
    <property type="match status" value="1"/>
</dbReference>
<dbReference type="InterPro" id="IPR050237">
    <property type="entry name" value="ATP-dep_AMP-bd_enzyme"/>
</dbReference>
<dbReference type="InterPro" id="IPR000873">
    <property type="entry name" value="AMP-dep_synth/lig_dom"/>
</dbReference>
<proteinExistence type="predicted"/>
<organism evidence="4">
    <name type="scientific">Halomonas sp. RT37</name>
    <dbReference type="NCBI Taxonomy" id="2950872"/>
    <lineage>
        <taxon>Bacteria</taxon>
        <taxon>Pseudomonadati</taxon>
        <taxon>Pseudomonadota</taxon>
        <taxon>Gammaproteobacteria</taxon>
        <taxon>Oceanospirillales</taxon>
        <taxon>Halomonadaceae</taxon>
        <taxon>Halomonas</taxon>
    </lineage>
</organism>
<dbReference type="GO" id="GO:0016878">
    <property type="term" value="F:acid-thiol ligase activity"/>
    <property type="evidence" value="ECO:0007669"/>
    <property type="project" value="UniProtKB-ARBA"/>
</dbReference>
<accession>A0AAU7KKS3</accession>
<feature type="transmembrane region" description="Helical" evidence="1">
    <location>
        <begin position="279"/>
        <end position="303"/>
    </location>
</feature>
<dbReference type="Gene3D" id="3.30.300.30">
    <property type="match status" value="1"/>
</dbReference>
<dbReference type="InterPro" id="IPR025110">
    <property type="entry name" value="AMP-bd_C"/>
</dbReference>